<evidence type="ECO:0000313" key="3">
    <source>
        <dbReference type="EMBL" id="RKQ37531.1"/>
    </source>
</evidence>
<organism evidence="3 4">
    <name type="scientific">Oceanobacillus halophilus</name>
    <dbReference type="NCBI Taxonomy" id="930130"/>
    <lineage>
        <taxon>Bacteria</taxon>
        <taxon>Bacillati</taxon>
        <taxon>Bacillota</taxon>
        <taxon>Bacilli</taxon>
        <taxon>Bacillales</taxon>
        <taxon>Bacillaceae</taxon>
        <taxon>Oceanobacillus</taxon>
    </lineage>
</organism>
<dbReference type="AlphaFoldDB" id="A0A495AC09"/>
<dbReference type="InterPro" id="IPR006140">
    <property type="entry name" value="D-isomer_DH_NAD-bd"/>
</dbReference>
<evidence type="ECO:0000313" key="4">
    <source>
        <dbReference type="Proteomes" id="UP000269301"/>
    </source>
</evidence>
<dbReference type="NCBIfam" id="NF006162">
    <property type="entry name" value="PRK08306.1"/>
    <property type="match status" value="1"/>
</dbReference>
<dbReference type="Proteomes" id="UP000269301">
    <property type="component" value="Unassembled WGS sequence"/>
</dbReference>
<protein>
    <submittedName>
        <fullName evidence="3">Dipicolinic acid synthetase subunit A</fullName>
    </submittedName>
</protein>
<gene>
    <name evidence="3" type="primary">dpaA</name>
    <name evidence="3" type="ORF">D8M06_01620</name>
</gene>
<comment type="caution">
    <text evidence="3">The sequence shown here is derived from an EMBL/GenBank/DDBJ whole genome shotgun (WGS) entry which is preliminary data.</text>
</comment>
<dbReference type="RefSeq" id="WP_121202611.1">
    <property type="nucleotide sequence ID" value="NZ_RBZP01000001.1"/>
</dbReference>
<feature type="domain" description="Dipicolinate synthase subunit A N-terminal" evidence="2">
    <location>
        <begin position="5"/>
        <end position="121"/>
    </location>
</feature>
<dbReference type="SUPFAM" id="SSF51735">
    <property type="entry name" value="NAD(P)-binding Rossmann-fold domains"/>
    <property type="match status" value="1"/>
</dbReference>
<dbReference type="GO" id="GO:0051287">
    <property type="term" value="F:NAD binding"/>
    <property type="evidence" value="ECO:0007669"/>
    <property type="project" value="InterPro"/>
</dbReference>
<accession>A0A495AC09</accession>
<evidence type="ECO:0000259" key="2">
    <source>
        <dbReference type="Pfam" id="PF16924"/>
    </source>
</evidence>
<dbReference type="EMBL" id="RBZP01000001">
    <property type="protein sequence ID" value="RKQ37531.1"/>
    <property type="molecule type" value="Genomic_DNA"/>
</dbReference>
<dbReference type="NCBIfam" id="TIGR02853">
    <property type="entry name" value="spore_dpaA"/>
    <property type="match status" value="1"/>
</dbReference>
<proteinExistence type="predicted"/>
<dbReference type="InterPro" id="IPR031629">
    <property type="entry name" value="DpaA_N"/>
</dbReference>
<dbReference type="InterPro" id="IPR036291">
    <property type="entry name" value="NAD(P)-bd_dom_sf"/>
</dbReference>
<dbReference type="Gene3D" id="3.40.50.720">
    <property type="entry name" value="NAD(P)-binding Rossmann-like Domain"/>
    <property type="match status" value="2"/>
</dbReference>
<dbReference type="OrthoDB" id="8840764at2"/>
<dbReference type="InterPro" id="IPR014215">
    <property type="entry name" value="Dipicolinic_acid_synth_A"/>
</dbReference>
<sequence>MNQTIAVIGGDARYLELIRQLQLVPETTIILVGFDHLEQGFTGLKQTEFHELDLDKLDCVILPITGTDLEGNVETVFSDQKIKLTNEWFNHLNKSVKVFTGITNDYLNQVAREAGISLIPLLNRDDVAIYNSIPTAEGAIMMAIEHTDYTIHSSRLIVTGFGRIGQTVARRFAALGAKVSVSANNTTELARITEMGFPAIPIDKLYEHTEQSDIIINTVPALVVDEKAIQNLPANAIIIDLASRPGGTDFDYAKKRGIQAILTGSLPSIVAPKTAGKILADVIKQILRNEGSLS</sequence>
<feature type="domain" description="D-isomer specific 2-hydroxyacid dehydrogenase NAD-binding" evidence="1">
    <location>
        <begin position="148"/>
        <end position="242"/>
    </location>
</feature>
<keyword evidence="4" id="KW-1185">Reference proteome</keyword>
<evidence type="ECO:0000259" key="1">
    <source>
        <dbReference type="Pfam" id="PF02826"/>
    </source>
</evidence>
<dbReference type="Pfam" id="PF16924">
    <property type="entry name" value="DpaA_N"/>
    <property type="match status" value="1"/>
</dbReference>
<reference evidence="3 4" key="1">
    <citation type="journal article" date="2016" name="Int. J. Syst. Evol. Microbiol.">
        <title>Oceanobacillus halophilus sp. nov., a novel moderately halophilic bacterium from a hypersaline lake.</title>
        <authorList>
            <person name="Amoozegar M.A."/>
            <person name="Bagheri M."/>
            <person name="Makhdoumi A."/>
            <person name="Nikou M.M."/>
            <person name="Fazeli S.A.S."/>
            <person name="Schumann P."/>
            <person name="Sproer C."/>
            <person name="Sanchez-Porro C."/>
            <person name="Ventosa A."/>
        </authorList>
    </citation>
    <scope>NUCLEOTIDE SEQUENCE [LARGE SCALE GENOMIC DNA]</scope>
    <source>
        <strain evidence="3 4">DSM 23996</strain>
    </source>
</reference>
<dbReference type="Pfam" id="PF02826">
    <property type="entry name" value="2-Hacid_dh_C"/>
    <property type="match status" value="1"/>
</dbReference>
<name>A0A495AC09_9BACI</name>